<sequence>MNTTGYQQRKCNSKNENEKLRIFKQQQQYSISQLSICLYMDQCSTLLSSLCSNFEKKVWAKYFFSN</sequence>
<protein>
    <submittedName>
        <fullName evidence="1">Uncharacterized protein</fullName>
    </submittedName>
</protein>
<comment type="caution">
    <text evidence="1">The sequence shown here is derived from an EMBL/GenBank/DDBJ whole genome shotgun (WGS) entry which is preliminary data.</text>
</comment>
<evidence type="ECO:0000313" key="1">
    <source>
        <dbReference type="EMBL" id="KRY88763.1"/>
    </source>
</evidence>
<dbReference type="AlphaFoldDB" id="A0A0V1FRX8"/>
<name>A0A0V1FRX8_TRIPS</name>
<keyword evidence="2" id="KW-1185">Reference proteome</keyword>
<dbReference type="EMBL" id="JYDT01000038">
    <property type="protein sequence ID" value="KRY88763.1"/>
    <property type="molecule type" value="Genomic_DNA"/>
</dbReference>
<dbReference type="Proteomes" id="UP000054995">
    <property type="component" value="Unassembled WGS sequence"/>
</dbReference>
<organism evidence="1 2">
    <name type="scientific">Trichinella pseudospiralis</name>
    <name type="common">Parasitic roundworm</name>
    <dbReference type="NCBI Taxonomy" id="6337"/>
    <lineage>
        <taxon>Eukaryota</taxon>
        <taxon>Metazoa</taxon>
        <taxon>Ecdysozoa</taxon>
        <taxon>Nematoda</taxon>
        <taxon>Enoplea</taxon>
        <taxon>Dorylaimia</taxon>
        <taxon>Trichinellida</taxon>
        <taxon>Trichinellidae</taxon>
        <taxon>Trichinella</taxon>
    </lineage>
</organism>
<evidence type="ECO:0000313" key="2">
    <source>
        <dbReference type="Proteomes" id="UP000054995"/>
    </source>
</evidence>
<reference evidence="1 2" key="1">
    <citation type="submission" date="2015-01" db="EMBL/GenBank/DDBJ databases">
        <title>Evolution of Trichinella species and genotypes.</title>
        <authorList>
            <person name="Korhonen P.K."/>
            <person name="Edoardo P."/>
            <person name="Giuseppe L.R."/>
            <person name="Gasser R.B."/>
        </authorList>
    </citation>
    <scope>NUCLEOTIDE SEQUENCE [LARGE SCALE GENOMIC DNA]</scope>
    <source>
        <strain evidence="1">ISS470</strain>
    </source>
</reference>
<proteinExistence type="predicted"/>
<gene>
    <name evidence="1" type="ORF">T4D_3282</name>
</gene>
<accession>A0A0V1FRX8</accession>